<dbReference type="InterPro" id="IPR031937">
    <property type="entry name" value="PNISR"/>
</dbReference>
<evidence type="ECO:0000259" key="11">
    <source>
        <dbReference type="PROSITE" id="PS50235"/>
    </source>
</evidence>
<dbReference type="PROSITE" id="PS00973">
    <property type="entry name" value="USP_2"/>
    <property type="match status" value="1"/>
</dbReference>
<evidence type="ECO:0000313" key="14">
    <source>
        <dbReference type="Proteomes" id="UP000031443"/>
    </source>
</evidence>
<evidence type="ECO:0000256" key="3">
    <source>
        <dbReference type="ARBA" id="ARBA00022670"/>
    </source>
</evidence>
<dbReference type="InterPro" id="IPR028889">
    <property type="entry name" value="USP"/>
</dbReference>
<feature type="compositionally biased region" description="Basic residues" evidence="10">
    <location>
        <begin position="1297"/>
        <end position="1309"/>
    </location>
</feature>
<feature type="region of interest" description="Disordered" evidence="10">
    <location>
        <begin position="1100"/>
        <end position="1140"/>
    </location>
</feature>
<evidence type="ECO:0000256" key="1">
    <source>
        <dbReference type="ARBA" id="ARBA00000707"/>
    </source>
</evidence>
<dbReference type="FunFam" id="3.30.40.10:FF:000147">
    <property type="entry name" value="Ubiquitin carboxyl-terminal hydrolase 16"/>
    <property type="match status" value="1"/>
</dbReference>
<dbReference type="GO" id="GO:0006508">
    <property type="term" value="P:proteolysis"/>
    <property type="evidence" value="ECO:0007669"/>
    <property type="project" value="UniProtKB-KW"/>
</dbReference>
<evidence type="ECO:0000256" key="6">
    <source>
        <dbReference type="ARBA" id="ARBA00022786"/>
    </source>
</evidence>
<dbReference type="InterPro" id="IPR018200">
    <property type="entry name" value="USP_CS"/>
</dbReference>
<evidence type="ECO:0000313" key="13">
    <source>
        <dbReference type="EMBL" id="EMP28844.1"/>
    </source>
</evidence>
<keyword evidence="6" id="KW-0833">Ubl conjugation pathway</keyword>
<feature type="compositionally biased region" description="Basic and acidic residues" evidence="10">
    <location>
        <begin position="980"/>
        <end position="1000"/>
    </location>
</feature>
<dbReference type="SUPFAM" id="SSF54001">
    <property type="entry name" value="Cysteine proteinases"/>
    <property type="match status" value="1"/>
</dbReference>
<reference evidence="14" key="1">
    <citation type="journal article" date="2013" name="Nat. Genet.">
        <title>The draft genomes of soft-shell turtle and green sea turtle yield insights into the development and evolution of the turtle-specific body plan.</title>
        <authorList>
            <person name="Wang Z."/>
            <person name="Pascual-Anaya J."/>
            <person name="Zadissa A."/>
            <person name="Li W."/>
            <person name="Niimura Y."/>
            <person name="Huang Z."/>
            <person name="Li C."/>
            <person name="White S."/>
            <person name="Xiong Z."/>
            <person name="Fang D."/>
            <person name="Wang B."/>
            <person name="Ming Y."/>
            <person name="Chen Y."/>
            <person name="Zheng Y."/>
            <person name="Kuraku S."/>
            <person name="Pignatelli M."/>
            <person name="Herrero J."/>
            <person name="Beal K."/>
            <person name="Nozawa M."/>
            <person name="Li Q."/>
            <person name="Wang J."/>
            <person name="Zhang H."/>
            <person name="Yu L."/>
            <person name="Shigenobu S."/>
            <person name="Wang J."/>
            <person name="Liu J."/>
            <person name="Flicek P."/>
            <person name="Searle S."/>
            <person name="Wang J."/>
            <person name="Kuratani S."/>
            <person name="Yin Y."/>
            <person name="Aken B."/>
            <person name="Zhang G."/>
            <person name="Irie N."/>
        </authorList>
    </citation>
    <scope>NUCLEOTIDE SEQUENCE [LARGE SCALE GENOMIC DNA]</scope>
</reference>
<feature type="domain" description="UBP-type" evidence="12">
    <location>
        <begin position="35"/>
        <end position="152"/>
    </location>
</feature>
<evidence type="ECO:0000259" key="12">
    <source>
        <dbReference type="PROSITE" id="PS50271"/>
    </source>
</evidence>
<dbReference type="STRING" id="8469.M7AVW6"/>
<proteinExistence type="predicted"/>
<feature type="region of interest" description="Disordered" evidence="10">
    <location>
        <begin position="1218"/>
        <end position="1314"/>
    </location>
</feature>
<keyword evidence="4" id="KW-0479">Metal-binding</keyword>
<keyword evidence="5 9" id="KW-0863">Zinc-finger</keyword>
<dbReference type="eggNOG" id="ENOG502QUV0">
    <property type="taxonomic scope" value="Eukaryota"/>
</dbReference>
<feature type="compositionally biased region" description="Polar residues" evidence="10">
    <location>
        <begin position="359"/>
        <end position="370"/>
    </location>
</feature>
<protein>
    <recommendedName>
        <fullName evidence="2">ubiquitinyl hydrolase 1</fullName>
        <ecNumber evidence="2">3.4.19.12</ecNumber>
    </recommendedName>
</protein>
<feature type="region of interest" description="Disordered" evidence="10">
    <location>
        <begin position="1"/>
        <end position="30"/>
    </location>
</feature>
<feature type="compositionally biased region" description="Acidic residues" evidence="10">
    <location>
        <begin position="1060"/>
        <end position="1071"/>
    </location>
</feature>
<accession>M7AVW6</accession>
<feature type="compositionally biased region" description="Basic and acidic residues" evidence="10">
    <location>
        <begin position="1"/>
        <end position="14"/>
    </location>
</feature>
<feature type="compositionally biased region" description="Basic and acidic residues" evidence="10">
    <location>
        <begin position="940"/>
        <end position="952"/>
    </location>
</feature>
<comment type="catalytic activity">
    <reaction evidence="1">
        <text>Thiol-dependent hydrolysis of ester, thioester, amide, peptide and isopeptide bonds formed by the C-terminal Gly of ubiquitin (a 76-residue protein attached to proteins as an intracellular targeting signal).</text>
        <dbReference type="EC" id="3.4.19.12"/>
    </reaction>
</comment>
<name>M7AVW6_CHEMY</name>
<dbReference type="InterPro" id="IPR013083">
    <property type="entry name" value="Znf_RING/FYVE/PHD"/>
</dbReference>
<organism evidence="13 14">
    <name type="scientific">Chelonia mydas</name>
    <name type="common">Green sea-turtle</name>
    <name type="synonym">Chelonia agassizi</name>
    <dbReference type="NCBI Taxonomy" id="8469"/>
    <lineage>
        <taxon>Eukaryota</taxon>
        <taxon>Metazoa</taxon>
        <taxon>Chordata</taxon>
        <taxon>Craniata</taxon>
        <taxon>Vertebrata</taxon>
        <taxon>Euteleostomi</taxon>
        <taxon>Archelosauria</taxon>
        <taxon>Testudinata</taxon>
        <taxon>Testudines</taxon>
        <taxon>Cryptodira</taxon>
        <taxon>Durocryptodira</taxon>
        <taxon>Americhelydia</taxon>
        <taxon>Chelonioidea</taxon>
        <taxon>Cheloniidae</taxon>
        <taxon>Chelonia</taxon>
    </lineage>
</organism>
<dbReference type="GO" id="GO:0016579">
    <property type="term" value="P:protein deubiquitination"/>
    <property type="evidence" value="ECO:0007669"/>
    <property type="project" value="InterPro"/>
</dbReference>
<gene>
    <name evidence="13" type="ORF">UY3_14052</name>
</gene>
<dbReference type="InterPro" id="IPR001394">
    <property type="entry name" value="Peptidase_C19_UCH"/>
</dbReference>
<feature type="region of interest" description="Disordered" evidence="10">
    <location>
        <begin position="1161"/>
        <end position="1197"/>
    </location>
</feature>
<dbReference type="Pfam" id="PF15996">
    <property type="entry name" value="PNISR"/>
    <property type="match status" value="1"/>
</dbReference>
<keyword evidence="3" id="KW-0645">Protease</keyword>
<feature type="compositionally biased region" description="Basic and acidic residues" evidence="10">
    <location>
        <begin position="377"/>
        <end position="412"/>
    </location>
</feature>
<keyword evidence="14" id="KW-1185">Reference proteome</keyword>
<feature type="compositionally biased region" description="Low complexity" evidence="10">
    <location>
        <begin position="1050"/>
        <end position="1059"/>
    </location>
</feature>
<dbReference type="PROSITE" id="PS50271">
    <property type="entry name" value="ZF_UBP"/>
    <property type="match status" value="1"/>
</dbReference>
<evidence type="ECO:0000256" key="7">
    <source>
        <dbReference type="ARBA" id="ARBA00022801"/>
    </source>
</evidence>
<dbReference type="InterPro" id="IPR001607">
    <property type="entry name" value="Znf_UBP"/>
</dbReference>
<dbReference type="EMBL" id="KB560124">
    <property type="protein sequence ID" value="EMP28844.1"/>
    <property type="molecule type" value="Genomic_DNA"/>
</dbReference>
<dbReference type="PROSITE" id="PS50235">
    <property type="entry name" value="USP_3"/>
    <property type="match status" value="1"/>
</dbReference>
<dbReference type="GO" id="GO:0004843">
    <property type="term" value="F:cysteine-type deubiquitinase activity"/>
    <property type="evidence" value="ECO:0007669"/>
    <property type="project" value="UniProtKB-EC"/>
</dbReference>
<dbReference type="Proteomes" id="UP000031443">
    <property type="component" value="Unassembled WGS sequence"/>
</dbReference>
<dbReference type="SUPFAM" id="SSF57850">
    <property type="entry name" value="RING/U-box"/>
    <property type="match status" value="1"/>
</dbReference>
<evidence type="ECO:0000256" key="8">
    <source>
        <dbReference type="ARBA" id="ARBA00022833"/>
    </source>
</evidence>
<evidence type="ECO:0000256" key="9">
    <source>
        <dbReference type="PROSITE-ProRule" id="PRU00502"/>
    </source>
</evidence>
<feature type="compositionally biased region" description="Basic and acidic residues" evidence="10">
    <location>
        <begin position="1218"/>
        <end position="1227"/>
    </location>
</feature>
<dbReference type="Gene3D" id="3.30.40.10">
    <property type="entry name" value="Zinc/RING finger domain, C3HC4 (zinc finger)"/>
    <property type="match status" value="1"/>
</dbReference>
<keyword evidence="8" id="KW-0862">Zinc</keyword>
<dbReference type="PANTHER" id="PTHR31518">
    <property type="entry name" value="ARGININE/SERINE-RICH PROTEIN PNISR"/>
    <property type="match status" value="1"/>
</dbReference>
<dbReference type="Gene3D" id="3.90.70.10">
    <property type="entry name" value="Cysteine proteinases"/>
    <property type="match status" value="2"/>
</dbReference>
<evidence type="ECO:0000256" key="10">
    <source>
        <dbReference type="SAM" id="MobiDB-lite"/>
    </source>
</evidence>
<dbReference type="EC" id="3.4.19.12" evidence="2"/>
<keyword evidence="7 13" id="KW-0378">Hydrolase</keyword>
<feature type="region of interest" description="Disordered" evidence="10">
    <location>
        <begin position="359"/>
        <end position="412"/>
    </location>
</feature>
<feature type="region of interest" description="Disordered" evidence="10">
    <location>
        <begin position="429"/>
        <end position="481"/>
    </location>
</feature>
<evidence type="ECO:0000256" key="4">
    <source>
        <dbReference type="ARBA" id="ARBA00022723"/>
    </source>
</evidence>
<dbReference type="PROSITE" id="PS00972">
    <property type="entry name" value="USP_1"/>
    <property type="match status" value="1"/>
</dbReference>
<dbReference type="GO" id="GO:0008270">
    <property type="term" value="F:zinc ion binding"/>
    <property type="evidence" value="ECO:0007669"/>
    <property type="project" value="UniProtKB-KW"/>
</dbReference>
<feature type="compositionally biased region" description="Pro residues" evidence="10">
    <location>
        <begin position="920"/>
        <end position="937"/>
    </location>
</feature>
<dbReference type="InterPro" id="IPR038765">
    <property type="entry name" value="Papain-like_cys_pep_sf"/>
</dbReference>
<sequence>MRVKDPSRANPEKNKRNKRPKRHQDEDSSDDIAGLTCQHVSQAVDVHHVKRAVAQNVWSICSECLKERRINDGDPVIPSDIWLCLKCGSQGCSQNSEGQHSLKHFQTARTEPHCIVINISTWIIWCYECDEELSTHCNKKVLAQIVDFLQKHVTRTEPSSSSKIIRLHEENSEGSEILKGKSSANGASVPVKGINNLGNTCFFNAVMQNLAQTHMLNELMYEMKEKGIKLKISQAEDAQLDPLVVNLSSPGPLTSAMFLFLHSMRETGKGPLSPKVLFSQLCQKAPRFKGLQQQDSQELLHYLLDAMRIEETKISTVKEPFIDLSLPIIEERVSKPVPLGRTSKCKNVQEADLGQFNCSSITAPNNQQPKITRRHSLTKDKNQLNHERSLARKSSSGEEERSPVIMHEKRKLEVEDGSGVLYSEAINAATESTANGSQTEGSEKEVSRSESSVDADSEASEGESAAKQEVTGRSSNASGLHVDGLNHLVNIRLPHSKPSDSNNEMITSAIAKLSFNSIVNESEEPISEDPSLSLSNNSVFSVEKSPLSQSPQNAFQTLSQSYITSSKECSVQSCLYQFTSVELLMGNNKLLCENCTERKQKYQKKTHTTEKKTEGLYTNARKQLLISAVPAILVLHLKRFHQNITDAARVLYTLYGIVEHSGSMRGGHYAAYVKVRTPCKKLLEHIASNRNVQGLKEAVGASAGQWVYVSDVHVQMVPESRVLNSQAYLLFYERIFSSAGQLQELDGVEESLHLGQAKSSAQNGTLAGQIDWAALAQAWIAQREASGQQSVVEQQGMMPNGQDISGIEPGPNNHGNFQGDPNFNRMWQPEWGMPHQPPHPPQDQQWMPPAPGPMEIVPPSEDSNSQDSGEFAPDNRHIFNQNNHNFGGPPDNFAMGPVNQFDYQHGAAFGPPQGGFHPPYWQPGPPGPPGPPAPSAPPQNRRERPSFRDRQRSPIAMPVKQEPPQIDAVKRRTLPAWIREGLEKMEREKQKKLEKERMEQQRSQMSKKEKKASEEAEGDGPRLPQKSKFDSDEEEDDIENTEVASVGKVSRSPSPAPQEEQSEPEMTEEEKEYQMMMLTKLLLTEILLDVTNEEIYYVAKDVHRKATKGGLGGYGSGDSEDERSDRGSESSDTDDEELRHRIRQKQEAFWRKEREQQLLLEKQLEGGLGGYGSGDSEDERSDRGSESSDTDDEELRHRIRQKQEAFWRKEREQQLLLEKQLEGRDKSLATTRPLFHSKSKATMMARRSPSPAPPAQTQEAHCSPESSRRWLATRGTAPPWWSYSETSESEVDSARSSRLRSRRSWSRRSHQPDPAPAQWPFWTPWAYHQSQGQVHGPRSRTVSASFVPQSVPAPPMTAPPSSRVGLPTHMVLAPIPQSASAPALQVTARVEASAPSLPTPTVSVLPDLSALALAGVQSSSLVPAPQPEYRMLRDPRGAKGSELGPPLLLSSLSSPDEAVAGTSAPALEDNRVLKQLLRRAAQSLGIQAEEVEEDLDPVMDILAPSGPSRVALPFIKSITETYKNLWQIPASLAPTAKKSECRYFVPSRGYKHLYTPPPLVSLVVDVANQRERQGFQGSTPKNRDAKKLDLFGRKVYSTAGLQLLIANQQAIISRYSHNTCSSMAKFTELLPQEAWESSLRSWRRRNWSCERLCKRPWTLRMRPPALWPQGWL</sequence>
<feature type="compositionally biased region" description="Polar residues" evidence="10">
    <location>
        <begin position="429"/>
        <end position="439"/>
    </location>
</feature>
<dbReference type="Pfam" id="PF00443">
    <property type="entry name" value="UCH"/>
    <property type="match status" value="2"/>
</dbReference>
<feature type="domain" description="USP" evidence="11">
    <location>
        <begin position="192"/>
        <end position="735"/>
    </location>
</feature>
<evidence type="ECO:0000256" key="2">
    <source>
        <dbReference type="ARBA" id="ARBA00012759"/>
    </source>
</evidence>
<dbReference type="Pfam" id="PF02148">
    <property type="entry name" value="zf-UBP"/>
    <property type="match status" value="1"/>
</dbReference>
<feature type="region of interest" description="Disordered" evidence="10">
    <location>
        <begin position="830"/>
        <end position="1072"/>
    </location>
</feature>
<evidence type="ECO:0000256" key="5">
    <source>
        <dbReference type="ARBA" id="ARBA00022771"/>
    </source>
</evidence>
<feature type="compositionally biased region" description="Acidic residues" evidence="10">
    <location>
        <begin position="1031"/>
        <end position="1040"/>
    </location>
</feature>
<dbReference type="Gene3D" id="1.10.287.3160">
    <property type="match status" value="1"/>
</dbReference>